<organism evidence="1 2">
    <name type="scientific">Belnapia arida</name>
    <dbReference type="NCBI Taxonomy" id="2804533"/>
    <lineage>
        <taxon>Bacteria</taxon>
        <taxon>Pseudomonadati</taxon>
        <taxon>Pseudomonadota</taxon>
        <taxon>Alphaproteobacteria</taxon>
        <taxon>Acetobacterales</taxon>
        <taxon>Roseomonadaceae</taxon>
        <taxon>Belnapia</taxon>
    </lineage>
</organism>
<evidence type="ECO:0000313" key="1">
    <source>
        <dbReference type="EMBL" id="MBL6081488.1"/>
    </source>
</evidence>
<reference evidence="1 2" key="1">
    <citation type="submission" date="2021-01" db="EMBL/GenBank/DDBJ databases">
        <title>Belnapia mucosa sp. nov. and Belnapia arida sp. nov., isolated from the Tabernas Desert (Almeria, Spain).</title>
        <authorList>
            <person name="Molina-Menor E."/>
            <person name="Vidal-Verdu A."/>
            <person name="Calonge A."/>
            <person name="Satari L."/>
            <person name="Pereto J."/>
            <person name="Porcar M."/>
        </authorList>
    </citation>
    <scope>NUCLEOTIDE SEQUENCE [LARGE SCALE GENOMIC DNA]</scope>
    <source>
        <strain evidence="1 2">T18</strain>
    </source>
</reference>
<proteinExistence type="predicted"/>
<dbReference type="RefSeq" id="WP_202834708.1">
    <property type="nucleotide sequence ID" value="NZ_JAETWB010000028.1"/>
</dbReference>
<dbReference type="EMBL" id="JAETWB010000028">
    <property type="protein sequence ID" value="MBL6081488.1"/>
    <property type="molecule type" value="Genomic_DNA"/>
</dbReference>
<evidence type="ECO:0008006" key="3">
    <source>
        <dbReference type="Google" id="ProtNLM"/>
    </source>
</evidence>
<keyword evidence="2" id="KW-1185">Reference proteome</keyword>
<accession>A0ABS1U9Y0</accession>
<comment type="caution">
    <text evidence="1">The sequence shown here is derived from an EMBL/GenBank/DDBJ whole genome shotgun (WGS) entry which is preliminary data.</text>
</comment>
<gene>
    <name evidence="1" type="ORF">JMJ56_26200</name>
</gene>
<sequence>MYINLRRYAQLGAGKAVIEHSVETDLLPELQKQPGFKAYCAFWDQHGAGVSMSLFDDAEAAHESTDAVRRWVMHHQDFFPERGEEFAGECFAYAVAHGQEQSQGGAKRALYVLIRELDNVPGTQDTQAFVQQRTLPMITRSPGFRGVYTARHDETGSRAAVVTLFDEERQALACHEKAVELLKEGLPKVAVTRVVRGESVILRM</sequence>
<dbReference type="Proteomes" id="UP000660885">
    <property type="component" value="Unassembled WGS sequence"/>
</dbReference>
<evidence type="ECO:0000313" key="2">
    <source>
        <dbReference type="Proteomes" id="UP000660885"/>
    </source>
</evidence>
<protein>
    <recommendedName>
        <fullName evidence="3">ABM domain-containing protein</fullName>
    </recommendedName>
</protein>
<name>A0ABS1U9Y0_9PROT</name>